<dbReference type="Proteomes" id="UP001480955">
    <property type="component" value="Unassembled WGS sequence"/>
</dbReference>
<organism evidence="1 2">
    <name type="scientific">Methylorubrum podarium</name>
    <dbReference type="NCBI Taxonomy" id="200476"/>
    <lineage>
        <taxon>Bacteria</taxon>
        <taxon>Pseudomonadati</taxon>
        <taxon>Pseudomonadota</taxon>
        <taxon>Alphaproteobacteria</taxon>
        <taxon>Hyphomicrobiales</taxon>
        <taxon>Methylobacteriaceae</taxon>
        <taxon>Methylorubrum</taxon>
    </lineage>
</organism>
<dbReference type="RefSeq" id="WP_350393031.1">
    <property type="nucleotide sequence ID" value="NZ_JBELQE010000040.1"/>
</dbReference>
<evidence type="ECO:0000313" key="1">
    <source>
        <dbReference type="EMBL" id="MER2249523.1"/>
    </source>
</evidence>
<accession>A0ABV1QJE9</accession>
<evidence type="ECO:0000313" key="2">
    <source>
        <dbReference type="Proteomes" id="UP001480955"/>
    </source>
</evidence>
<comment type="caution">
    <text evidence="1">The sequence shown here is derived from an EMBL/GenBank/DDBJ whole genome shotgun (WGS) entry which is preliminary data.</text>
</comment>
<dbReference type="EMBL" id="JBELQE010000040">
    <property type="protein sequence ID" value="MER2249523.1"/>
    <property type="molecule type" value="Genomic_DNA"/>
</dbReference>
<reference evidence="1 2" key="1">
    <citation type="submission" date="2024-06" db="EMBL/GenBank/DDBJ databases">
        <authorList>
            <person name="Campbell A.G."/>
        </authorList>
    </citation>
    <scope>NUCLEOTIDE SEQUENCE [LARGE SCALE GENOMIC DNA]</scope>
    <source>
        <strain evidence="1 2">EM12</strain>
    </source>
</reference>
<gene>
    <name evidence="1" type="ORF">ABS772_06290</name>
</gene>
<protein>
    <submittedName>
        <fullName evidence="1">Uncharacterized protein</fullName>
    </submittedName>
</protein>
<keyword evidence="2" id="KW-1185">Reference proteome</keyword>
<proteinExistence type="predicted"/>
<name>A0ABV1QJE9_9HYPH</name>
<sequence>MPDLSPVDVLWFGAHPGETHRIRPATTEEATTFTVRRLGFPRLMTIVRRSDDASTSIAVRADSDIDRAMDCELAGWFDADLDAEAGKA</sequence>